<dbReference type="FunFam" id="3.40.309.10:FF:000003">
    <property type="entry name" value="Aldehyde dehydrogenase"/>
    <property type="match status" value="1"/>
</dbReference>
<evidence type="ECO:0000313" key="10">
    <source>
        <dbReference type="EMBL" id="CEK96580.1"/>
    </source>
</evidence>
<comment type="similarity">
    <text evidence="1 4 7">Belongs to the aldehyde dehydrogenase family.</text>
</comment>
<dbReference type="Gene3D" id="3.40.605.10">
    <property type="entry name" value="Aldehyde Dehydrogenase, Chain A, domain 1"/>
    <property type="match status" value="1"/>
</dbReference>
<evidence type="ECO:0000256" key="2">
    <source>
        <dbReference type="ARBA" id="ARBA00023002"/>
    </source>
</evidence>
<organism evidence="10">
    <name type="scientific">Arion vulgaris</name>
    <dbReference type="NCBI Taxonomy" id="1028688"/>
    <lineage>
        <taxon>Eukaryota</taxon>
        <taxon>Metazoa</taxon>
        <taxon>Spiralia</taxon>
        <taxon>Lophotrochozoa</taxon>
        <taxon>Mollusca</taxon>
        <taxon>Gastropoda</taxon>
        <taxon>Heterobranchia</taxon>
        <taxon>Euthyneura</taxon>
        <taxon>Panpulmonata</taxon>
        <taxon>Eupulmonata</taxon>
        <taxon>Stylommatophora</taxon>
        <taxon>Helicina</taxon>
        <taxon>Arionoidea</taxon>
        <taxon>Arionidae</taxon>
        <taxon>Arion</taxon>
    </lineage>
</organism>
<dbReference type="GO" id="GO:0006081">
    <property type="term" value="P:aldehyde metabolic process"/>
    <property type="evidence" value="ECO:0007669"/>
    <property type="project" value="InterPro"/>
</dbReference>
<dbReference type="InterPro" id="IPR016160">
    <property type="entry name" value="Ald_DH_CS_CYS"/>
</dbReference>
<name>A0A0B7BWN9_9EUPU</name>
<dbReference type="AlphaFoldDB" id="A0A0B7BWN9"/>
<dbReference type="EMBL" id="HACG01049715">
    <property type="protein sequence ID" value="CEK96580.1"/>
    <property type="molecule type" value="Transcribed_RNA"/>
</dbReference>
<evidence type="ECO:0000259" key="9">
    <source>
        <dbReference type="Pfam" id="PF00171"/>
    </source>
</evidence>
<keyword evidence="3" id="KW-0520">NAD</keyword>
<dbReference type="InterPro" id="IPR016162">
    <property type="entry name" value="Ald_DH_N"/>
</dbReference>
<dbReference type="InterPro" id="IPR016161">
    <property type="entry name" value="Ald_DH/histidinol_DH"/>
</dbReference>
<dbReference type="PROSITE" id="PS00687">
    <property type="entry name" value="ALDEHYDE_DEHYDR_GLU"/>
    <property type="match status" value="1"/>
</dbReference>
<evidence type="ECO:0000256" key="1">
    <source>
        <dbReference type="ARBA" id="ARBA00009986"/>
    </source>
</evidence>
<keyword evidence="8" id="KW-0812">Transmembrane</keyword>
<reference evidence="10" key="1">
    <citation type="submission" date="2014-12" db="EMBL/GenBank/DDBJ databases">
        <title>Insight into the proteome of Arion vulgaris.</title>
        <authorList>
            <person name="Aradska J."/>
            <person name="Bulat T."/>
            <person name="Smidak R."/>
            <person name="Sarate P."/>
            <person name="Gangsoo J."/>
            <person name="Sialana F."/>
            <person name="Bilban M."/>
            <person name="Lubec G."/>
        </authorList>
    </citation>
    <scope>NUCLEOTIDE SEQUENCE</scope>
    <source>
        <tissue evidence="10">Skin</tissue>
    </source>
</reference>
<feature type="domain" description="Aldehyde dehydrogenase" evidence="9">
    <location>
        <begin position="9"/>
        <end position="428"/>
    </location>
</feature>
<evidence type="ECO:0000256" key="5">
    <source>
        <dbReference type="PIRSR" id="PIRSR036492-1"/>
    </source>
</evidence>
<dbReference type="Gene3D" id="3.40.309.10">
    <property type="entry name" value="Aldehyde Dehydrogenase, Chain A, domain 2"/>
    <property type="match status" value="1"/>
</dbReference>
<dbReference type="FunFam" id="3.40.605.10:FF:000004">
    <property type="entry name" value="Aldehyde dehydrogenase"/>
    <property type="match status" value="1"/>
</dbReference>
<evidence type="ECO:0000256" key="7">
    <source>
        <dbReference type="RuleBase" id="RU003345"/>
    </source>
</evidence>
<keyword evidence="8" id="KW-0472">Membrane</keyword>
<dbReference type="InterPro" id="IPR015590">
    <property type="entry name" value="Aldehyde_DH_dom"/>
</dbReference>
<dbReference type="PROSITE" id="PS00070">
    <property type="entry name" value="ALDEHYDE_DEHYDR_CYS"/>
    <property type="match status" value="1"/>
</dbReference>
<keyword evidence="8" id="KW-1133">Transmembrane helix</keyword>
<feature type="active site" evidence="5 6">
    <location>
        <position position="210"/>
    </location>
</feature>
<feature type="transmembrane region" description="Helical" evidence="8">
    <location>
        <begin position="467"/>
        <end position="485"/>
    </location>
</feature>
<dbReference type="GO" id="GO:0005737">
    <property type="term" value="C:cytoplasm"/>
    <property type="evidence" value="ECO:0007669"/>
    <property type="project" value="TreeGrafter"/>
</dbReference>
<evidence type="ECO:0000256" key="8">
    <source>
        <dbReference type="SAM" id="Phobius"/>
    </source>
</evidence>
<accession>A0A0B7BWN9</accession>
<dbReference type="InterPro" id="IPR012394">
    <property type="entry name" value="Aldehyde_DH_NAD(P)"/>
</dbReference>
<dbReference type="PANTHER" id="PTHR43570">
    <property type="entry name" value="ALDEHYDE DEHYDROGENASE"/>
    <property type="match status" value="1"/>
</dbReference>
<dbReference type="InterPro" id="IPR016163">
    <property type="entry name" value="Ald_DH_C"/>
</dbReference>
<dbReference type="PIRSF" id="PIRSF036492">
    <property type="entry name" value="ALDH"/>
    <property type="match status" value="1"/>
</dbReference>
<gene>
    <name evidence="10" type="primary">ORF212602</name>
</gene>
<feature type="active site" evidence="5">
    <location>
        <position position="244"/>
    </location>
</feature>
<dbReference type="PANTHER" id="PTHR43570:SF16">
    <property type="entry name" value="ALDEHYDE DEHYDROGENASE TYPE III, ISOFORM Q"/>
    <property type="match status" value="1"/>
</dbReference>
<evidence type="ECO:0000256" key="3">
    <source>
        <dbReference type="ARBA" id="ARBA00023027"/>
    </source>
</evidence>
<evidence type="ECO:0000256" key="4">
    <source>
        <dbReference type="PIRNR" id="PIRNR036492"/>
    </source>
</evidence>
<proteinExistence type="inferred from homology"/>
<sequence>MAEYGETMKDLRASFATGKTRTYEWRAAQLKAVLKLVHENEDKIAEVLTKDLHKSRIESEIMETILCVNDAVDMINNVQDWMKGQKVSKSSIYIMDTAYVVKEPLGVVLVIGAWNYPIQLVLLPLIGAIAAGNCVVIKPSEVSEASAKFFEEVVPKYLDKDCFRVVNGGVPETTALLKERFDLIFYTGNSFVGKIVMKAAAEYLTPVVLELGGKSPVYVDKDTNLTVVARRLTWGKFCNAGQTCIAPDYVMCAPELQDELVSKIKLVIDEFYTTDPKQSESYGRIVNDKHYQRLQKLKEEGSVIAIGGEDDEKDKYIAPTVIKDVKFTDKVMQEEIFGPILPIIPIKDHQEAIEIINNREKPLAIYVFTNNKTVVQDFKTRTSSGGLLINDTVVHAGLTSLPFGGVGNSGIGSYHGKYSFDAFSHSKPVLEKSLAIDQVNNVRYPPYTENKRGWINWIMRKKVKRTGFFSFFPFVVMGAMFAMVFKTVGVTAEGILGNDDRA</sequence>
<protein>
    <recommendedName>
        <fullName evidence="4">Aldehyde dehydrogenase</fullName>
    </recommendedName>
</protein>
<dbReference type="SUPFAM" id="SSF53720">
    <property type="entry name" value="ALDH-like"/>
    <property type="match status" value="1"/>
</dbReference>
<dbReference type="InterPro" id="IPR029510">
    <property type="entry name" value="Ald_DH_CS_GLU"/>
</dbReference>
<evidence type="ECO:0000256" key="6">
    <source>
        <dbReference type="PROSITE-ProRule" id="PRU10007"/>
    </source>
</evidence>
<dbReference type="GO" id="GO:0004029">
    <property type="term" value="F:aldehyde dehydrogenase (NAD+) activity"/>
    <property type="evidence" value="ECO:0007669"/>
    <property type="project" value="TreeGrafter"/>
</dbReference>
<keyword evidence="2 4" id="KW-0560">Oxidoreductase</keyword>
<dbReference type="Pfam" id="PF00171">
    <property type="entry name" value="Aldedh"/>
    <property type="match status" value="1"/>
</dbReference>